<dbReference type="InterPro" id="IPR027417">
    <property type="entry name" value="P-loop_NTPase"/>
</dbReference>
<dbReference type="InterPro" id="IPR003593">
    <property type="entry name" value="AAA+_ATPase"/>
</dbReference>
<evidence type="ECO:0000313" key="10">
    <source>
        <dbReference type="EMBL" id="RCI03115.1"/>
    </source>
</evidence>
<dbReference type="Pfam" id="PF00664">
    <property type="entry name" value="ABC_membrane"/>
    <property type="match status" value="1"/>
</dbReference>
<feature type="transmembrane region" description="Helical" evidence="7">
    <location>
        <begin position="117"/>
        <end position="138"/>
    </location>
</feature>
<evidence type="ECO:0000256" key="5">
    <source>
        <dbReference type="ARBA" id="ARBA00022989"/>
    </source>
</evidence>
<keyword evidence="4" id="KW-0067">ATP-binding</keyword>
<dbReference type="EMBL" id="PJQM01001139">
    <property type="protein sequence ID" value="RCI03115.1"/>
    <property type="molecule type" value="Genomic_DNA"/>
</dbReference>
<dbReference type="GO" id="GO:0015421">
    <property type="term" value="F:ABC-type oligopeptide transporter activity"/>
    <property type="evidence" value="ECO:0007669"/>
    <property type="project" value="TreeGrafter"/>
</dbReference>
<dbReference type="OrthoDB" id="2280803at2759"/>
<dbReference type="Pfam" id="PF00005">
    <property type="entry name" value="ABC_tran"/>
    <property type="match status" value="1"/>
</dbReference>
<keyword evidence="2 7" id="KW-0812">Transmembrane</keyword>
<evidence type="ECO:0000256" key="7">
    <source>
        <dbReference type="SAM" id="Phobius"/>
    </source>
</evidence>
<dbReference type="PROSITE" id="PS50893">
    <property type="entry name" value="ABC_TRANSPORTER_2"/>
    <property type="match status" value="1"/>
</dbReference>
<evidence type="ECO:0000256" key="3">
    <source>
        <dbReference type="ARBA" id="ARBA00022741"/>
    </source>
</evidence>
<evidence type="ECO:0000256" key="2">
    <source>
        <dbReference type="ARBA" id="ARBA00022692"/>
    </source>
</evidence>
<comment type="caution">
    <text evidence="10">The sequence shown here is derived from an EMBL/GenBank/DDBJ whole genome shotgun (WGS) entry which is preliminary data.</text>
</comment>
<feature type="domain" description="ABC transmembrane type-1" evidence="9">
    <location>
        <begin position="1"/>
        <end position="259"/>
    </location>
</feature>
<dbReference type="GO" id="GO:0016887">
    <property type="term" value="F:ATP hydrolysis activity"/>
    <property type="evidence" value="ECO:0007669"/>
    <property type="project" value="InterPro"/>
</dbReference>
<evidence type="ECO:0000256" key="1">
    <source>
        <dbReference type="ARBA" id="ARBA00004141"/>
    </source>
</evidence>
<dbReference type="Proteomes" id="UP000253551">
    <property type="component" value="Unassembled WGS sequence"/>
</dbReference>
<dbReference type="GO" id="GO:0005743">
    <property type="term" value="C:mitochondrial inner membrane"/>
    <property type="evidence" value="ECO:0007669"/>
    <property type="project" value="TreeGrafter"/>
</dbReference>
<feature type="non-terminal residue" evidence="10">
    <location>
        <position position="488"/>
    </location>
</feature>
<dbReference type="SMART" id="SM00382">
    <property type="entry name" value="AAA"/>
    <property type="match status" value="1"/>
</dbReference>
<dbReference type="Gene3D" id="1.20.1560.10">
    <property type="entry name" value="ABC transporter type 1, transmembrane domain"/>
    <property type="match status" value="1"/>
</dbReference>
<keyword evidence="5 7" id="KW-1133">Transmembrane helix</keyword>
<keyword evidence="3" id="KW-0547">Nucleotide-binding</keyword>
<feature type="transmembrane region" description="Helical" evidence="7">
    <location>
        <begin position="20"/>
        <end position="40"/>
    </location>
</feature>
<dbReference type="InterPro" id="IPR036640">
    <property type="entry name" value="ABC1_TM_sf"/>
</dbReference>
<evidence type="ECO:0000259" key="9">
    <source>
        <dbReference type="PROSITE" id="PS50929"/>
    </source>
</evidence>
<dbReference type="GO" id="GO:0090374">
    <property type="term" value="P:oligopeptide export from mitochondrion"/>
    <property type="evidence" value="ECO:0007669"/>
    <property type="project" value="TreeGrafter"/>
</dbReference>
<keyword evidence="11" id="KW-1185">Reference proteome</keyword>
<dbReference type="InterPro" id="IPR003439">
    <property type="entry name" value="ABC_transporter-like_ATP-bd"/>
</dbReference>
<proteinExistence type="predicted"/>
<comment type="subcellular location">
    <subcellularLocation>
        <location evidence="1">Membrane</location>
        <topology evidence="1">Multi-pass membrane protein</topology>
    </subcellularLocation>
</comment>
<dbReference type="SUPFAM" id="SSF52540">
    <property type="entry name" value="P-loop containing nucleoside triphosphate hydrolases"/>
    <property type="match status" value="1"/>
</dbReference>
<reference evidence="10 11" key="1">
    <citation type="journal article" date="2018" name="G3 (Bethesda)">
        <title>Phylogenetic and Phylogenomic Definition of Rhizopus Species.</title>
        <authorList>
            <person name="Gryganskyi A.P."/>
            <person name="Golan J."/>
            <person name="Dolatabadi S."/>
            <person name="Mondo S."/>
            <person name="Robb S."/>
            <person name="Idnurm A."/>
            <person name="Muszewska A."/>
            <person name="Steczkiewicz K."/>
            <person name="Masonjones S."/>
            <person name="Liao H.L."/>
            <person name="Gajdeczka M.T."/>
            <person name="Anike F."/>
            <person name="Vuek A."/>
            <person name="Anishchenko I.M."/>
            <person name="Voigt K."/>
            <person name="de Hoog G.S."/>
            <person name="Smith M.E."/>
            <person name="Heitman J."/>
            <person name="Vilgalys R."/>
            <person name="Stajich J.E."/>
        </authorList>
    </citation>
    <scope>NUCLEOTIDE SEQUENCE [LARGE SCALE GENOMIC DNA]</scope>
    <source>
        <strain evidence="10 11">LSU 92-RS-03</strain>
    </source>
</reference>
<dbReference type="GO" id="GO:0005524">
    <property type="term" value="F:ATP binding"/>
    <property type="evidence" value="ECO:0007669"/>
    <property type="project" value="UniProtKB-KW"/>
</dbReference>
<dbReference type="PANTHER" id="PTHR43394:SF1">
    <property type="entry name" value="ATP-BINDING CASSETTE SUB-FAMILY B MEMBER 10, MITOCHONDRIAL"/>
    <property type="match status" value="1"/>
</dbReference>
<dbReference type="InterPro" id="IPR039421">
    <property type="entry name" value="Type_1_exporter"/>
</dbReference>
<feature type="transmembrane region" description="Helical" evidence="7">
    <location>
        <begin position="229"/>
        <end position="247"/>
    </location>
</feature>
<keyword evidence="6 7" id="KW-0472">Membrane</keyword>
<feature type="transmembrane region" description="Helical" evidence="7">
    <location>
        <begin position="92"/>
        <end position="111"/>
    </location>
</feature>
<evidence type="ECO:0000256" key="6">
    <source>
        <dbReference type="ARBA" id="ARBA00023136"/>
    </source>
</evidence>
<feature type="transmembrane region" description="Helical" evidence="7">
    <location>
        <begin position="195"/>
        <end position="217"/>
    </location>
</feature>
<protein>
    <submittedName>
        <fullName evidence="10">(ABC) transporter</fullName>
    </submittedName>
</protein>
<dbReference type="Gene3D" id="3.40.50.300">
    <property type="entry name" value="P-loop containing nucleotide triphosphate hydrolases"/>
    <property type="match status" value="2"/>
</dbReference>
<evidence type="ECO:0000313" key="11">
    <source>
        <dbReference type="Proteomes" id="UP000253551"/>
    </source>
</evidence>
<evidence type="ECO:0000259" key="8">
    <source>
        <dbReference type="PROSITE" id="PS50893"/>
    </source>
</evidence>
<name>A0A367KLK5_RHIST</name>
<dbReference type="PROSITE" id="PS50929">
    <property type="entry name" value="ABC_TM1F"/>
    <property type="match status" value="1"/>
</dbReference>
<evidence type="ECO:0000256" key="4">
    <source>
        <dbReference type="ARBA" id="ARBA00022840"/>
    </source>
</evidence>
<dbReference type="PANTHER" id="PTHR43394">
    <property type="entry name" value="ATP-DEPENDENT PERMEASE MDL1, MITOCHONDRIAL"/>
    <property type="match status" value="1"/>
</dbReference>
<dbReference type="STRING" id="4846.A0A367KLK5"/>
<dbReference type="CDD" id="cd18577">
    <property type="entry name" value="ABC_6TM_Pgp_ABCB1_D1_like"/>
    <property type="match status" value="1"/>
</dbReference>
<dbReference type="InterPro" id="IPR011527">
    <property type="entry name" value="ABC1_TM_dom"/>
</dbReference>
<sequence length="488" mass="53274">MASGNISTLANDAHPLVLAFVYMGTGVLVGSYFSQCLWILTGEYQVRRIRNLYVHSILRQEMGWFDKAEEGSLTTRLVTDTQLIQDGISEKLGNFVLCVGQFVAGVVIAFATGWRLAVVMLAAMPVLGAASVAMGHFITKYTLKAQNSYADAGSVAEQVFSGIRTVYSFSLQNRFAILYETQLIKAMHTGVKKGLVTGLCFGVFMFTLLSTYGLSFWYGAKLTRDKSMAGQDVVVAFFSMIMGAMAFLELPHNLAAVSAACGAVFKIYAVIDRVPTIDVDRKDGLMSDKILGEIEFKDVKFNYPTRPDITILKNLNLKIKPGMTIAFVGPSGSGKSTSVQLLQRFYDPLEGSILLDGKDLKEYNVAWLRSKIGVVSQEPVLFNMTIKQNLLMGVTEQVSNEDIVAACKKANCHSFISQLPNGYESLNPTILLLDEATSALDTQSERLVQAALDAAAADRTTIVIAHRLSTIRNADLIAVMQAGDLVEQ</sequence>
<gene>
    <name evidence="10" type="primary">ABCB2</name>
    <name evidence="10" type="ORF">CU098_012147</name>
</gene>
<organism evidence="10 11">
    <name type="scientific">Rhizopus stolonifer</name>
    <name type="common">Rhizopus nigricans</name>
    <dbReference type="NCBI Taxonomy" id="4846"/>
    <lineage>
        <taxon>Eukaryota</taxon>
        <taxon>Fungi</taxon>
        <taxon>Fungi incertae sedis</taxon>
        <taxon>Mucoromycota</taxon>
        <taxon>Mucoromycotina</taxon>
        <taxon>Mucoromycetes</taxon>
        <taxon>Mucorales</taxon>
        <taxon>Mucorineae</taxon>
        <taxon>Rhizopodaceae</taxon>
        <taxon>Rhizopus</taxon>
    </lineage>
</organism>
<accession>A0A367KLK5</accession>
<dbReference type="AlphaFoldDB" id="A0A367KLK5"/>
<dbReference type="SUPFAM" id="SSF90123">
    <property type="entry name" value="ABC transporter transmembrane region"/>
    <property type="match status" value="1"/>
</dbReference>
<feature type="domain" description="ABC transporter" evidence="8">
    <location>
        <begin position="294"/>
        <end position="488"/>
    </location>
</feature>